<accession>A0ACB7S979</accession>
<name>A0ACB7S979_HYAAI</name>
<keyword evidence="2" id="KW-1185">Reference proteome</keyword>
<gene>
    <name evidence="1" type="ORF">HPB50_022719</name>
</gene>
<dbReference type="Proteomes" id="UP000821845">
    <property type="component" value="Chromosome 5"/>
</dbReference>
<proteinExistence type="predicted"/>
<sequence>MMSWMRRALPSWQIWKQRRRCSALPVQKLQLPSHGARFREALYKAGRALEHRSTGLEETVREFLAGIYSTNELGAVLKRCGLEAYMVDHESGSNYREVGTLTDLFIRIQRKGVPPLEDTESARTNRRRLVSVAQMQQIANELINGIVTTTPDDRDNLERITAANKIKTLLSNALLALVFKIVADTSDIRLLDMFARSLELFSSSYFESEETDDGERKTVIRRWSRYQACNVEALANAFECSQLLARANVVELYAARQCGTNLALAIQGPREQRDIMDGMSNVIKELTDGVLGYLDECEASEATEALRDIAFRMRIT</sequence>
<organism evidence="1 2">
    <name type="scientific">Hyalomma asiaticum</name>
    <name type="common">Tick</name>
    <dbReference type="NCBI Taxonomy" id="266040"/>
    <lineage>
        <taxon>Eukaryota</taxon>
        <taxon>Metazoa</taxon>
        <taxon>Ecdysozoa</taxon>
        <taxon>Arthropoda</taxon>
        <taxon>Chelicerata</taxon>
        <taxon>Arachnida</taxon>
        <taxon>Acari</taxon>
        <taxon>Parasitiformes</taxon>
        <taxon>Ixodida</taxon>
        <taxon>Ixodoidea</taxon>
        <taxon>Ixodidae</taxon>
        <taxon>Hyalomminae</taxon>
        <taxon>Hyalomma</taxon>
    </lineage>
</organism>
<evidence type="ECO:0000313" key="1">
    <source>
        <dbReference type="EMBL" id="KAH6931185.1"/>
    </source>
</evidence>
<dbReference type="EMBL" id="CM023485">
    <property type="protein sequence ID" value="KAH6931185.1"/>
    <property type="molecule type" value="Genomic_DNA"/>
</dbReference>
<evidence type="ECO:0000313" key="2">
    <source>
        <dbReference type="Proteomes" id="UP000821845"/>
    </source>
</evidence>
<reference evidence="1" key="1">
    <citation type="submission" date="2020-05" db="EMBL/GenBank/DDBJ databases">
        <title>Large-scale comparative analyses of tick genomes elucidate their genetic diversity and vector capacities.</title>
        <authorList>
            <person name="Jia N."/>
            <person name="Wang J."/>
            <person name="Shi W."/>
            <person name="Du L."/>
            <person name="Sun Y."/>
            <person name="Zhan W."/>
            <person name="Jiang J."/>
            <person name="Wang Q."/>
            <person name="Zhang B."/>
            <person name="Ji P."/>
            <person name="Sakyi L.B."/>
            <person name="Cui X."/>
            <person name="Yuan T."/>
            <person name="Jiang B."/>
            <person name="Yang W."/>
            <person name="Lam T.T.-Y."/>
            <person name="Chang Q."/>
            <person name="Ding S."/>
            <person name="Wang X."/>
            <person name="Zhu J."/>
            <person name="Ruan X."/>
            <person name="Zhao L."/>
            <person name="Wei J."/>
            <person name="Que T."/>
            <person name="Du C."/>
            <person name="Cheng J."/>
            <person name="Dai P."/>
            <person name="Han X."/>
            <person name="Huang E."/>
            <person name="Gao Y."/>
            <person name="Liu J."/>
            <person name="Shao H."/>
            <person name="Ye R."/>
            <person name="Li L."/>
            <person name="Wei W."/>
            <person name="Wang X."/>
            <person name="Wang C."/>
            <person name="Yang T."/>
            <person name="Huo Q."/>
            <person name="Li W."/>
            <person name="Guo W."/>
            <person name="Chen H."/>
            <person name="Zhou L."/>
            <person name="Ni X."/>
            <person name="Tian J."/>
            <person name="Zhou Y."/>
            <person name="Sheng Y."/>
            <person name="Liu T."/>
            <person name="Pan Y."/>
            <person name="Xia L."/>
            <person name="Li J."/>
            <person name="Zhao F."/>
            <person name="Cao W."/>
        </authorList>
    </citation>
    <scope>NUCLEOTIDE SEQUENCE</scope>
    <source>
        <strain evidence="1">Hyas-2018</strain>
    </source>
</reference>
<comment type="caution">
    <text evidence="1">The sequence shown here is derived from an EMBL/GenBank/DDBJ whole genome shotgun (WGS) entry which is preliminary data.</text>
</comment>
<protein>
    <submittedName>
        <fullName evidence="1">Uncharacterized protein</fullName>
    </submittedName>
</protein>